<comment type="similarity">
    <text evidence="3">Belongs to the aspartokinase family.</text>
</comment>
<dbReference type="RefSeq" id="WP_249281744.1">
    <property type="nucleotide sequence ID" value="NZ_JACRST010000001.1"/>
</dbReference>
<keyword evidence="8" id="KW-0457">Lysine biosynthesis</keyword>
<keyword evidence="7" id="KW-0067">ATP-binding</keyword>
<dbReference type="InterPro" id="IPR045865">
    <property type="entry name" value="ACT-like_dom_sf"/>
</dbReference>
<keyword evidence="8" id="KW-0028">Amino-acid biosynthesis</keyword>
<evidence type="ECO:0000256" key="5">
    <source>
        <dbReference type="ARBA" id="ARBA00022741"/>
    </source>
</evidence>
<reference evidence="11" key="1">
    <citation type="submission" date="2020-08" db="EMBL/GenBank/DDBJ databases">
        <title>Genome public.</title>
        <authorList>
            <person name="Liu C."/>
            <person name="Sun Q."/>
        </authorList>
    </citation>
    <scope>NUCLEOTIDE SEQUENCE</scope>
    <source>
        <strain evidence="11">NSJ-31</strain>
    </source>
</reference>
<dbReference type="Proteomes" id="UP000653127">
    <property type="component" value="Unassembled WGS sequence"/>
</dbReference>
<dbReference type="InterPro" id="IPR054352">
    <property type="entry name" value="ACT_Aspartokinase"/>
</dbReference>
<dbReference type="SUPFAM" id="SSF55021">
    <property type="entry name" value="ACT-like"/>
    <property type="match status" value="2"/>
</dbReference>
<dbReference type="Pfam" id="PF22468">
    <property type="entry name" value="ACT_9"/>
    <property type="match status" value="2"/>
</dbReference>
<dbReference type="GO" id="GO:0009090">
    <property type="term" value="P:homoserine biosynthetic process"/>
    <property type="evidence" value="ECO:0007669"/>
    <property type="project" value="TreeGrafter"/>
</dbReference>
<dbReference type="PROSITE" id="PS51671">
    <property type="entry name" value="ACT"/>
    <property type="match status" value="1"/>
</dbReference>
<keyword evidence="5" id="KW-0547">Nucleotide-binding</keyword>
<evidence type="ECO:0000256" key="8">
    <source>
        <dbReference type="ARBA" id="ARBA00023154"/>
    </source>
</evidence>
<dbReference type="GO" id="GO:0004072">
    <property type="term" value="F:aspartate kinase activity"/>
    <property type="evidence" value="ECO:0007669"/>
    <property type="project" value="UniProtKB-EC"/>
</dbReference>
<dbReference type="AlphaFoldDB" id="A0A926DXD2"/>
<evidence type="ECO:0000256" key="7">
    <source>
        <dbReference type="ARBA" id="ARBA00022840"/>
    </source>
</evidence>
<protein>
    <recommendedName>
        <fullName evidence="4">aspartate kinase</fullName>
        <ecNumber evidence="4">2.7.2.4</ecNumber>
    </recommendedName>
</protein>
<organism evidence="11 12">
    <name type="scientific">Ligaoa zhengdingensis</name>
    <dbReference type="NCBI Taxonomy" id="2763658"/>
    <lineage>
        <taxon>Bacteria</taxon>
        <taxon>Bacillati</taxon>
        <taxon>Bacillota</taxon>
        <taxon>Clostridia</taxon>
        <taxon>Eubacteriales</taxon>
        <taxon>Oscillospiraceae</taxon>
        <taxon>Ligaoa</taxon>
    </lineage>
</organism>
<feature type="domain" description="ACT" evidence="10">
    <location>
        <begin position="16"/>
        <end position="91"/>
    </location>
</feature>
<keyword evidence="12" id="KW-1185">Reference proteome</keyword>
<dbReference type="EMBL" id="JACRST010000001">
    <property type="protein sequence ID" value="MBC8545592.1"/>
    <property type="molecule type" value="Genomic_DNA"/>
</dbReference>
<evidence type="ECO:0000313" key="12">
    <source>
        <dbReference type="Proteomes" id="UP000653127"/>
    </source>
</evidence>
<evidence type="ECO:0000256" key="6">
    <source>
        <dbReference type="ARBA" id="ARBA00022777"/>
    </source>
</evidence>
<evidence type="ECO:0000256" key="3">
    <source>
        <dbReference type="ARBA" id="ARBA00010122"/>
    </source>
</evidence>
<dbReference type="PANTHER" id="PTHR21499:SF59">
    <property type="entry name" value="ASPARTOKINASE"/>
    <property type="match status" value="1"/>
</dbReference>
<dbReference type="GO" id="GO:0005524">
    <property type="term" value="F:ATP binding"/>
    <property type="evidence" value="ECO:0007669"/>
    <property type="project" value="UniProtKB-KW"/>
</dbReference>
<keyword evidence="6" id="KW-0808">Transferase</keyword>
<evidence type="ECO:0000256" key="1">
    <source>
        <dbReference type="ARBA" id="ARBA00004986"/>
    </source>
</evidence>
<comment type="catalytic activity">
    <reaction evidence="9">
        <text>L-aspartate + ATP = 4-phospho-L-aspartate + ADP</text>
        <dbReference type="Rhea" id="RHEA:23776"/>
        <dbReference type="ChEBI" id="CHEBI:29991"/>
        <dbReference type="ChEBI" id="CHEBI:30616"/>
        <dbReference type="ChEBI" id="CHEBI:57535"/>
        <dbReference type="ChEBI" id="CHEBI:456216"/>
        <dbReference type="EC" id="2.7.2.4"/>
    </reaction>
</comment>
<evidence type="ECO:0000259" key="10">
    <source>
        <dbReference type="PROSITE" id="PS51671"/>
    </source>
</evidence>
<comment type="pathway">
    <text evidence="2">Amino-acid biosynthesis; L-threonine biosynthesis; L-threonine from L-aspartate: step 1/5.</text>
</comment>
<evidence type="ECO:0000313" key="11">
    <source>
        <dbReference type="EMBL" id="MBC8545592.1"/>
    </source>
</evidence>
<dbReference type="CDD" id="cd04913">
    <property type="entry name" value="ACT_AKii-LysC-BS-like_1"/>
    <property type="match status" value="1"/>
</dbReference>
<dbReference type="GO" id="GO:0009089">
    <property type="term" value="P:lysine biosynthetic process via diaminopimelate"/>
    <property type="evidence" value="ECO:0007669"/>
    <property type="project" value="TreeGrafter"/>
</dbReference>
<dbReference type="InterPro" id="IPR002912">
    <property type="entry name" value="ACT_dom"/>
</dbReference>
<comment type="caution">
    <text evidence="11">The sequence shown here is derived from an EMBL/GenBank/DDBJ whole genome shotgun (WGS) entry which is preliminary data.</text>
</comment>
<evidence type="ECO:0000256" key="4">
    <source>
        <dbReference type="ARBA" id="ARBA00013059"/>
    </source>
</evidence>
<evidence type="ECO:0000256" key="9">
    <source>
        <dbReference type="ARBA" id="ARBA00047872"/>
    </source>
</evidence>
<evidence type="ECO:0000256" key="2">
    <source>
        <dbReference type="ARBA" id="ARBA00005139"/>
    </source>
</evidence>
<proteinExistence type="inferred from homology"/>
<keyword evidence="6" id="KW-0418">Kinase</keyword>
<dbReference type="PANTHER" id="PTHR21499">
    <property type="entry name" value="ASPARTATE KINASE"/>
    <property type="match status" value="1"/>
</dbReference>
<comment type="pathway">
    <text evidence="1">Amino-acid biosynthesis; L-methionine biosynthesis via de novo pathway; L-homoserine from L-aspartate: step 1/3.</text>
</comment>
<dbReference type="EC" id="2.7.2.4" evidence="4"/>
<sequence>MNGVSKISVSDDIALVTFNRIGADLKFISAVFGDFAEQGINIDMISQSAPTGDRVDISFTISGDDLVKVLALVNKYKADYPDVKPLVSNGNSKVQLFGEEMREMEGVAGKAIAAAAAADAHVLMITTSEVDISLLLSAYNLDQTISLLEQQFGITAER</sequence>
<dbReference type="GO" id="GO:0005829">
    <property type="term" value="C:cytosol"/>
    <property type="evidence" value="ECO:0007669"/>
    <property type="project" value="TreeGrafter"/>
</dbReference>
<dbReference type="Gene3D" id="3.30.2130.10">
    <property type="entry name" value="VC0802-like"/>
    <property type="match status" value="1"/>
</dbReference>
<gene>
    <name evidence="11" type="ORF">H8711_01390</name>
</gene>
<name>A0A926DXD2_9FIRM</name>
<accession>A0A926DXD2</accession>